<reference evidence="2" key="2">
    <citation type="submission" date="2023-06" db="EMBL/GenBank/DDBJ databases">
        <authorList>
            <consortium name="Lawrence Berkeley National Laboratory"/>
            <person name="Haridas S."/>
            <person name="Hensen N."/>
            <person name="Bonometti L."/>
            <person name="Westerberg I."/>
            <person name="Brannstrom I.O."/>
            <person name="Guillou S."/>
            <person name="Cros-Aarteil S."/>
            <person name="Calhoun S."/>
            <person name="Kuo A."/>
            <person name="Mondo S."/>
            <person name="Pangilinan J."/>
            <person name="Riley R."/>
            <person name="Labutti K."/>
            <person name="Andreopoulos B."/>
            <person name="Lipzen A."/>
            <person name="Chen C."/>
            <person name="Yanf M."/>
            <person name="Daum C."/>
            <person name="Ng V."/>
            <person name="Clum A."/>
            <person name="Steindorff A."/>
            <person name="Ohm R."/>
            <person name="Martin F."/>
            <person name="Silar P."/>
            <person name="Natvig D."/>
            <person name="Lalanne C."/>
            <person name="Gautier V."/>
            <person name="Ament-Velasquez S.L."/>
            <person name="Kruys A."/>
            <person name="Hutchinson M.I."/>
            <person name="Powell A.J."/>
            <person name="Barry K."/>
            <person name="Miller A.N."/>
            <person name="Grigoriev I.V."/>
            <person name="Debuchy R."/>
            <person name="Gladieux P."/>
            <person name="Thoren M.H."/>
            <person name="Johannesson H."/>
        </authorList>
    </citation>
    <scope>NUCLEOTIDE SEQUENCE</scope>
    <source>
        <strain evidence="2">SMH4131-1</strain>
    </source>
</reference>
<evidence type="ECO:0000256" key="1">
    <source>
        <dbReference type="SAM" id="MobiDB-lite"/>
    </source>
</evidence>
<accession>A0AAE0MDR5</accession>
<evidence type="ECO:0000313" key="2">
    <source>
        <dbReference type="EMBL" id="KAK3328697.1"/>
    </source>
</evidence>
<proteinExistence type="predicted"/>
<comment type="caution">
    <text evidence="2">The sequence shown here is derived from an EMBL/GenBank/DDBJ whole genome shotgun (WGS) entry which is preliminary data.</text>
</comment>
<dbReference type="EMBL" id="JAUEPO010000003">
    <property type="protein sequence ID" value="KAK3328697.1"/>
    <property type="molecule type" value="Genomic_DNA"/>
</dbReference>
<organism evidence="2 3">
    <name type="scientific">Cercophora scortea</name>
    <dbReference type="NCBI Taxonomy" id="314031"/>
    <lineage>
        <taxon>Eukaryota</taxon>
        <taxon>Fungi</taxon>
        <taxon>Dikarya</taxon>
        <taxon>Ascomycota</taxon>
        <taxon>Pezizomycotina</taxon>
        <taxon>Sordariomycetes</taxon>
        <taxon>Sordariomycetidae</taxon>
        <taxon>Sordariales</taxon>
        <taxon>Lasiosphaeriaceae</taxon>
        <taxon>Cercophora</taxon>
    </lineage>
</organism>
<dbReference type="Proteomes" id="UP001286456">
    <property type="component" value="Unassembled WGS sequence"/>
</dbReference>
<dbReference type="AlphaFoldDB" id="A0AAE0MDR5"/>
<feature type="compositionally biased region" description="Basic and acidic residues" evidence="1">
    <location>
        <begin position="130"/>
        <end position="143"/>
    </location>
</feature>
<protein>
    <submittedName>
        <fullName evidence="2">Uncharacterized protein</fullName>
    </submittedName>
</protein>
<reference evidence="2" key="1">
    <citation type="journal article" date="2023" name="Mol. Phylogenet. Evol.">
        <title>Genome-scale phylogeny and comparative genomics of the fungal order Sordariales.</title>
        <authorList>
            <person name="Hensen N."/>
            <person name="Bonometti L."/>
            <person name="Westerberg I."/>
            <person name="Brannstrom I.O."/>
            <person name="Guillou S."/>
            <person name="Cros-Aarteil S."/>
            <person name="Calhoun S."/>
            <person name="Haridas S."/>
            <person name="Kuo A."/>
            <person name="Mondo S."/>
            <person name="Pangilinan J."/>
            <person name="Riley R."/>
            <person name="LaButti K."/>
            <person name="Andreopoulos B."/>
            <person name="Lipzen A."/>
            <person name="Chen C."/>
            <person name="Yan M."/>
            <person name="Daum C."/>
            <person name="Ng V."/>
            <person name="Clum A."/>
            <person name="Steindorff A."/>
            <person name="Ohm R.A."/>
            <person name="Martin F."/>
            <person name="Silar P."/>
            <person name="Natvig D.O."/>
            <person name="Lalanne C."/>
            <person name="Gautier V."/>
            <person name="Ament-Velasquez S.L."/>
            <person name="Kruys A."/>
            <person name="Hutchinson M.I."/>
            <person name="Powell A.J."/>
            <person name="Barry K."/>
            <person name="Miller A.N."/>
            <person name="Grigoriev I.V."/>
            <person name="Debuchy R."/>
            <person name="Gladieux P."/>
            <person name="Hiltunen Thoren M."/>
            <person name="Johannesson H."/>
        </authorList>
    </citation>
    <scope>NUCLEOTIDE SEQUENCE</scope>
    <source>
        <strain evidence="2">SMH4131-1</strain>
    </source>
</reference>
<gene>
    <name evidence="2" type="ORF">B0T19DRAFT_197597</name>
</gene>
<sequence length="163" mass="18366">MPKRQPPLYIFIYSSTCTISQSSSQKCTGSVRLPSSKRPTMPPWSIPDDEIRISARELEDAPPNVKEYLFKLSGMRQCRKPDGQVVPANLPSSNLKTNIRRFLDDAREFVTRLAQSPTQRSGGEIPARSTLREEPVSSARETEATSQITELLYLLARIEEHCS</sequence>
<keyword evidence="3" id="KW-1185">Reference proteome</keyword>
<evidence type="ECO:0000313" key="3">
    <source>
        <dbReference type="Proteomes" id="UP001286456"/>
    </source>
</evidence>
<feature type="region of interest" description="Disordered" evidence="1">
    <location>
        <begin position="114"/>
        <end position="143"/>
    </location>
</feature>
<name>A0AAE0MDR5_9PEZI</name>